<keyword evidence="2 4" id="KW-0863">Zinc-finger</keyword>
<evidence type="ECO:0000256" key="5">
    <source>
        <dbReference type="SAM" id="Phobius"/>
    </source>
</evidence>
<dbReference type="InterPro" id="IPR001841">
    <property type="entry name" value="Znf_RING"/>
</dbReference>
<evidence type="ECO:0000259" key="6">
    <source>
        <dbReference type="PROSITE" id="PS50089"/>
    </source>
</evidence>
<keyword evidence="1" id="KW-0479">Metal-binding</keyword>
<gene>
    <name evidence="7" type="primary">ATL45</name>
    <name evidence="7" type="ORF">KSP40_PGU021044</name>
</gene>
<feature type="transmembrane region" description="Helical" evidence="5">
    <location>
        <begin position="6"/>
        <end position="25"/>
    </location>
</feature>
<accession>A0ABR2LZH1</accession>
<dbReference type="EMBL" id="JBBWWR010000013">
    <property type="protein sequence ID" value="KAK8955120.1"/>
    <property type="molecule type" value="Genomic_DNA"/>
</dbReference>
<name>A0ABR2LZH1_9ASPA</name>
<dbReference type="Pfam" id="PF13639">
    <property type="entry name" value="zf-RING_2"/>
    <property type="match status" value="1"/>
</dbReference>
<keyword evidence="3" id="KW-0862">Zinc</keyword>
<evidence type="ECO:0000313" key="7">
    <source>
        <dbReference type="EMBL" id="KAK8955120.1"/>
    </source>
</evidence>
<evidence type="ECO:0000256" key="3">
    <source>
        <dbReference type="ARBA" id="ARBA00022833"/>
    </source>
</evidence>
<keyword evidence="5" id="KW-1133">Transmembrane helix</keyword>
<dbReference type="PANTHER" id="PTHR45969">
    <property type="entry name" value="RING ZINC FINGER PROTEIN-RELATED"/>
    <property type="match status" value="1"/>
</dbReference>
<comment type="caution">
    <text evidence="7">The sequence shown here is derived from an EMBL/GenBank/DDBJ whole genome shotgun (WGS) entry which is preliminary data.</text>
</comment>
<evidence type="ECO:0000313" key="8">
    <source>
        <dbReference type="Proteomes" id="UP001412067"/>
    </source>
</evidence>
<dbReference type="Gene3D" id="3.30.40.10">
    <property type="entry name" value="Zinc/RING finger domain, C3HC4 (zinc finger)"/>
    <property type="match status" value="1"/>
</dbReference>
<dbReference type="PROSITE" id="PS50089">
    <property type="entry name" value="ZF_RING_2"/>
    <property type="match status" value="1"/>
</dbReference>
<keyword evidence="8" id="KW-1185">Reference proteome</keyword>
<evidence type="ECO:0000256" key="2">
    <source>
        <dbReference type="ARBA" id="ARBA00022771"/>
    </source>
</evidence>
<sequence length="163" mass="18051">MIPKKVIVLLYLLDLILYSFSALLYRLGFNPSFETEPAPWNNPEHLFIAADLKPLETTPDTIKSLLPVLEFQSLVNKQGKSPLPATECAVCLQFIEARDHVRELGECCHAFHAACMDRWLDLGRLSCPLCRSAVVPTPAGEVDGENGPLRVLKVLLGAAHDMN</sequence>
<reference evidence="7 8" key="1">
    <citation type="journal article" date="2022" name="Nat. Plants">
        <title>Genomes of leafy and leafless Platanthera orchids illuminate the evolution of mycoheterotrophy.</title>
        <authorList>
            <person name="Li M.H."/>
            <person name="Liu K.W."/>
            <person name="Li Z."/>
            <person name="Lu H.C."/>
            <person name="Ye Q.L."/>
            <person name="Zhang D."/>
            <person name="Wang J.Y."/>
            <person name="Li Y.F."/>
            <person name="Zhong Z.M."/>
            <person name="Liu X."/>
            <person name="Yu X."/>
            <person name="Liu D.K."/>
            <person name="Tu X.D."/>
            <person name="Liu B."/>
            <person name="Hao Y."/>
            <person name="Liao X.Y."/>
            <person name="Jiang Y.T."/>
            <person name="Sun W.H."/>
            <person name="Chen J."/>
            <person name="Chen Y.Q."/>
            <person name="Ai Y."/>
            <person name="Zhai J.W."/>
            <person name="Wu S.S."/>
            <person name="Zhou Z."/>
            <person name="Hsiao Y.Y."/>
            <person name="Wu W.L."/>
            <person name="Chen Y.Y."/>
            <person name="Lin Y.F."/>
            <person name="Hsu J.L."/>
            <person name="Li C.Y."/>
            <person name="Wang Z.W."/>
            <person name="Zhao X."/>
            <person name="Zhong W.Y."/>
            <person name="Ma X.K."/>
            <person name="Ma L."/>
            <person name="Huang J."/>
            <person name="Chen G.Z."/>
            <person name="Huang M.Z."/>
            <person name="Huang L."/>
            <person name="Peng D.H."/>
            <person name="Luo Y.B."/>
            <person name="Zou S.Q."/>
            <person name="Chen S.P."/>
            <person name="Lan S."/>
            <person name="Tsai W.C."/>
            <person name="Van de Peer Y."/>
            <person name="Liu Z.J."/>
        </authorList>
    </citation>
    <scope>NUCLEOTIDE SEQUENCE [LARGE SCALE GENOMIC DNA]</scope>
    <source>
        <strain evidence="7">Lor288</strain>
    </source>
</reference>
<organism evidence="7 8">
    <name type="scientific">Platanthera guangdongensis</name>
    <dbReference type="NCBI Taxonomy" id="2320717"/>
    <lineage>
        <taxon>Eukaryota</taxon>
        <taxon>Viridiplantae</taxon>
        <taxon>Streptophyta</taxon>
        <taxon>Embryophyta</taxon>
        <taxon>Tracheophyta</taxon>
        <taxon>Spermatophyta</taxon>
        <taxon>Magnoliopsida</taxon>
        <taxon>Liliopsida</taxon>
        <taxon>Asparagales</taxon>
        <taxon>Orchidaceae</taxon>
        <taxon>Orchidoideae</taxon>
        <taxon>Orchideae</taxon>
        <taxon>Orchidinae</taxon>
        <taxon>Platanthera</taxon>
    </lineage>
</organism>
<evidence type="ECO:0000256" key="4">
    <source>
        <dbReference type="PROSITE-ProRule" id="PRU00175"/>
    </source>
</evidence>
<feature type="domain" description="RING-type" evidence="6">
    <location>
        <begin position="88"/>
        <end position="131"/>
    </location>
</feature>
<keyword evidence="5" id="KW-0472">Membrane</keyword>
<dbReference type="SUPFAM" id="SSF57850">
    <property type="entry name" value="RING/U-box"/>
    <property type="match status" value="1"/>
</dbReference>
<proteinExistence type="predicted"/>
<dbReference type="SMART" id="SM00184">
    <property type="entry name" value="RING"/>
    <property type="match status" value="1"/>
</dbReference>
<keyword evidence="5" id="KW-0812">Transmembrane</keyword>
<dbReference type="PANTHER" id="PTHR45969:SF81">
    <property type="entry name" value="OS08G0157400 PROTEIN"/>
    <property type="match status" value="1"/>
</dbReference>
<dbReference type="InterPro" id="IPR013083">
    <property type="entry name" value="Znf_RING/FYVE/PHD"/>
</dbReference>
<protein>
    <submittedName>
        <fullName evidence="7">RING-H2 finger protein ATL45</fullName>
    </submittedName>
</protein>
<evidence type="ECO:0000256" key="1">
    <source>
        <dbReference type="ARBA" id="ARBA00022723"/>
    </source>
</evidence>
<dbReference type="Proteomes" id="UP001412067">
    <property type="component" value="Unassembled WGS sequence"/>
</dbReference>